<dbReference type="SUPFAM" id="SSF158682">
    <property type="entry name" value="TerB-like"/>
    <property type="match status" value="1"/>
</dbReference>
<accession>A0A1Z4BSQ4</accession>
<evidence type="ECO:0008006" key="3">
    <source>
        <dbReference type="Google" id="ProtNLM"/>
    </source>
</evidence>
<reference evidence="2" key="1">
    <citation type="submission" date="2017-06" db="EMBL/GenBank/DDBJ databases">
        <title>Complete genome sequence of Capnocytophaga sp. KCOM 1579 (=ChDC OS43) isolated from a human refractory periapical abscess lesion.</title>
        <authorList>
            <person name="Kook J.-K."/>
            <person name="Park S.-N."/>
            <person name="Lim Y.K."/>
            <person name="Roh H."/>
        </authorList>
    </citation>
    <scope>NUCLEOTIDE SEQUENCE [LARGE SCALE GENOMIC DNA]</scope>
    <source>
        <strain evidence="2">ChDC OS43</strain>
    </source>
</reference>
<organism evidence="1 2">
    <name type="scientific">Capnocytophaga endodontalis</name>
    <dbReference type="NCBI Taxonomy" id="2708117"/>
    <lineage>
        <taxon>Bacteria</taxon>
        <taxon>Pseudomonadati</taxon>
        <taxon>Bacteroidota</taxon>
        <taxon>Flavobacteriia</taxon>
        <taxon>Flavobacteriales</taxon>
        <taxon>Flavobacteriaceae</taxon>
        <taxon>Capnocytophaga</taxon>
    </lineage>
</organism>
<dbReference type="AlphaFoldDB" id="A0A1Z4BSQ4"/>
<dbReference type="RefSeq" id="WP_009413793.1">
    <property type="nucleotide sequence ID" value="NZ_CP022022.1"/>
</dbReference>
<evidence type="ECO:0000313" key="1">
    <source>
        <dbReference type="EMBL" id="ASF44273.1"/>
    </source>
</evidence>
<protein>
    <recommendedName>
        <fullName evidence="3">Co-chaperone DjlA N-terminal domain-containing protein</fullName>
    </recommendedName>
</protein>
<sequence>MGIKTKTIAPFIAAAATAQGAYDEIAQECVADLAEELELNDLQKEVEAAFKKIEKLSDDDFDAYLEEAAKAVKAGEKEATLLISLQVLASDGVITADEMENYFAFAELLGIDDEKASELFDDFVEEADDLEIEA</sequence>
<keyword evidence="2" id="KW-1185">Reference proteome</keyword>
<evidence type="ECO:0000313" key="2">
    <source>
        <dbReference type="Proteomes" id="UP000197007"/>
    </source>
</evidence>
<name>A0A1Z4BSQ4_9FLAO</name>
<dbReference type="Gene3D" id="1.10.3680.10">
    <property type="entry name" value="TerB-like"/>
    <property type="match status" value="1"/>
</dbReference>
<dbReference type="EMBL" id="CP022022">
    <property type="protein sequence ID" value="ASF44273.1"/>
    <property type="molecule type" value="Genomic_DNA"/>
</dbReference>
<proteinExistence type="predicted"/>
<dbReference type="KEGG" id="capn:CBG49_14860"/>
<dbReference type="Proteomes" id="UP000197007">
    <property type="component" value="Chromosome"/>
</dbReference>
<dbReference type="InterPro" id="IPR029024">
    <property type="entry name" value="TerB-like"/>
</dbReference>
<gene>
    <name evidence="1" type="ORF">CBG49_14860</name>
</gene>